<accession>A0A8K1R3U5</accession>
<keyword evidence="17" id="KW-0150">Chloroplast</keyword>
<dbReference type="GO" id="GO:0015979">
    <property type="term" value="P:photosynthesis"/>
    <property type="evidence" value="ECO:0007669"/>
    <property type="project" value="UniProtKB-KW"/>
</dbReference>
<dbReference type="PANTHER" id="PTHR37266:SF1">
    <property type="entry name" value="CYTOCHROME B6-F COMPLEX SUBUNIT 6"/>
    <property type="match status" value="1"/>
</dbReference>
<dbReference type="GO" id="GO:0009055">
    <property type="term" value="F:electron transfer activity"/>
    <property type="evidence" value="ECO:0007669"/>
    <property type="project" value="InterPro"/>
</dbReference>
<gene>
    <name evidence="16 17" type="primary">petL</name>
</gene>
<evidence type="ECO:0000256" key="4">
    <source>
        <dbReference type="ARBA" id="ARBA00022531"/>
    </source>
</evidence>
<dbReference type="Pfam" id="PF05115">
    <property type="entry name" value="PetL"/>
    <property type="match status" value="1"/>
</dbReference>
<feature type="transmembrane region" description="Helical" evidence="16">
    <location>
        <begin position="31"/>
        <end position="58"/>
    </location>
</feature>
<comment type="subcellular location">
    <subcellularLocation>
        <location evidence="15">Plastid thylakoid membrane</location>
        <topology evidence="15">Single-pass membrane protein</topology>
    </subcellularLocation>
    <subcellularLocation>
        <location evidence="16">Plastid</location>
        <location evidence="16">Chloroplast thylakoid membrane</location>
        <topology evidence="16">Single-pass membrane protein</topology>
    </subcellularLocation>
</comment>
<keyword evidence="9 16" id="KW-0793">Thylakoid</keyword>
<comment type="similarity">
    <text evidence="1 16">Belongs to the PetL family.</text>
</comment>
<evidence type="ECO:0000256" key="6">
    <source>
        <dbReference type="ARBA" id="ARBA00022692"/>
    </source>
</evidence>
<dbReference type="InterPro" id="IPR007802">
    <property type="entry name" value="Cyt_b6/f_cplx_su6"/>
</dbReference>
<keyword evidence="10 16" id="KW-0472">Membrane</keyword>
<evidence type="ECO:0000313" key="17">
    <source>
        <dbReference type="EMBL" id="UEE83364.1"/>
    </source>
</evidence>
<dbReference type="PANTHER" id="PTHR37266">
    <property type="entry name" value="CYTOCHROME B6-F COMPLEX SUBUNIT 6"/>
    <property type="match status" value="1"/>
</dbReference>
<evidence type="ECO:0000256" key="3">
    <source>
        <dbReference type="ARBA" id="ARBA00022448"/>
    </source>
</evidence>
<evidence type="ECO:0000256" key="10">
    <source>
        <dbReference type="ARBA" id="ARBA00023136"/>
    </source>
</evidence>
<evidence type="ECO:0000256" key="7">
    <source>
        <dbReference type="ARBA" id="ARBA00022982"/>
    </source>
</evidence>
<organism evidence="17">
    <name type="scientific">Epilobium palustre</name>
    <dbReference type="NCBI Taxonomy" id="669682"/>
    <lineage>
        <taxon>Eukaryota</taxon>
        <taxon>Viridiplantae</taxon>
        <taxon>Streptophyta</taxon>
        <taxon>Embryophyta</taxon>
        <taxon>Tracheophyta</taxon>
        <taxon>Spermatophyta</taxon>
        <taxon>Magnoliopsida</taxon>
        <taxon>eudicotyledons</taxon>
        <taxon>Gunneridae</taxon>
        <taxon>Pentapetalae</taxon>
        <taxon>rosids</taxon>
        <taxon>malvids</taxon>
        <taxon>Myrtales</taxon>
        <taxon>Onagraceae</taxon>
        <taxon>Onagroideae</taxon>
        <taxon>Epilobieae</taxon>
        <taxon>Epilobium</taxon>
    </lineage>
</organism>
<dbReference type="HAMAP" id="MF_00433">
    <property type="entry name" value="Cytb6_f_PetL"/>
    <property type="match status" value="1"/>
</dbReference>
<dbReference type="EMBL" id="MT798544">
    <property type="protein sequence ID" value="UEE83364.1"/>
    <property type="molecule type" value="Genomic_DNA"/>
</dbReference>
<evidence type="ECO:0000256" key="2">
    <source>
        <dbReference type="ARBA" id="ARBA00021215"/>
    </source>
</evidence>
<evidence type="ECO:0000256" key="12">
    <source>
        <dbReference type="ARBA" id="ARBA00025834"/>
    </source>
</evidence>
<dbReference type="GO" id="GO:0009535">
    <property type="term" value="C:chloroplast thylakoid membrane"/>
    <property type="evidence" value="ECO:0007669"/>
    <property type="project" value="UniProtKB-SubCell"/>
</dbReference>
<evidence type="ECO:0000256" key="9">
    <source>
        <dbReference type="ARBA" id="ARBA00023078"/>
    </source>
</evidence>
<evidence type="ECO:0000256" key="11">
    <source>
        <dbReference type="ARBA" id="ARBA00025197"/>
    </source>
</evidence>
<evidence type="ECO:0000256" key="8">
    <source>
        <dbReference type="ARBA" id="ARBA00022989"/>
    </source>
</evidence>
<dbReference type="GO" id="GO:0009512">
    <property type="term" value="C:cytochrome b6f complex"/>
    <property type="evidence" value="ECO:0007669"/>
    <property type="project" value="InterPro"/>
</dbReference>
<name>A0A8K1R3U5_9MYRT</name>
<keyword evidence="8 16" id="KW-1133">Transmembrane helix</keyword>
<proteinExistence type="inferred from homology"/>
<evidence type="ECO:0000256" key="15">
    <source>
        <dbReference type="ARBA" id="ARBA00046266"/>
    </source>
</evidence>
<keyword evidence="6 16" id="KW-0812">Transmembrane</keyword>
<evidence type="ECO:0000256" key="5">
    <source>
        <dbReference type="ARBA" id="ARBA00022640"/>
    </source>
</evidence>
<geneLocation type="chloroplast" evidence="17"/>
<comment type="subunit">
    <text evidence="12 16">The 4 large subunits of the cytochrome b6-f complex are cytochrome b6, subunit IV (17 kDa polypeptide, PetD), cytochrome f and the Rieske protein, while the 4 small subunits are PetG, PetL, PetM and PetN. The complex functions as a dimer.</text>
</comment>
<keyword evidence="3 16" id="KW-0813">Transport</keyword>
<keyword evidence="5 17" id="KW-0934">Plastid</keyword>
<evidence type="ECO:0000256" key="1">
    <source>
        <dbReference type="ARBA" id="ARBA00007080"/>
    </source>
</evidence>
<dbReference type="AlphaFoldDB" id="A0A8K1R3U5"/>
<reference evidence="17" key="1">
    <citation type="submission" date="2020-07" db="EMBL/GenBank/DDBJ databases">
        <title>DNAmark Project.</title>
        <authorList>
            <person name="Langkjaer E."/>
        </authorList>
    </citation>
    <scope>NUCLEOTIDE SEQUENCE</scope>
    <source>
        <strain evidence="17">DM467</strain>
    </source>
</reference>
<evidence type="ECO:0000256" key="16">
    <source>
        <dbReference type="HAMAP-Rule" id="MF_00433"/>
    </source>
</evidence>
<evidence type="ECO:0000256" key="13">
    <source>
        <dbReference type="ARBA" id="ARBA00031458"/>
    </source>
</evidence>
<protein>
    <recommendedName>
        <fullName evidence="2 16">Cytochrome b6-f complex subunit 6</fullName>
    </recommendedName>
    <alternativeName>
        <fullName evidence="13 16">Cytochrome b6-f complex subunit PetL</fullName>
    </alternativeName>
    <alternativeName>
        <fullName evidence="14 16">Cytochrome b6-f complex subunit VI</fullName>
    </alternativeName>
</protein>
<evidence type="ECO:0000256" key="14">
    <source>
        <dbReference type="ARBA" id="ARBA00033327"/>
    </source>
</evidence>
<sequence length="64" mass="7331">MNFFFHFNIGTLGKCFLNICIKKEYISFSPFILMLTITSFFGFLLAALTITSVLFIGLTKIRLI</sequence>
<keyword evidence="4 16" id="KW-0602">Photosynthesis</keyword>
<comment type="function">
    <text evidence="11 16">Component of the cytochrome b6-f complex, which mediates electron transfer between photosystem II (PSII) and photosystem I (PSI), cyclic electron flow around PSI, and state transitions. PetL is important for photoautotrophic growth as well as for electron transfer efficiency and stability of the cytochrome b6-f complex.</text>
</comment>
<keyword evidence="7 16" id="KW-0249">Electron transport</keyword>